<keyword evidence="4" id="KW-1185">Reference proteome</keyword>
<gene>
    <name evidence="3" type="ORF">DAPPUDRAFT_336533</name>
</gene>
<dbReference type="OrthoDB" id="16120at2759"/>
<evidence type="ECO:0000256" key="1">
    <source>
        <dbReference type="PROSITE-ProRule" id="PRU00047"/>
    </source>
</evidence>
<dbReference type="AlphaFoldDB" id="E9HZV6"/>
<dbReference type="HOGENOM" id="CLU_698809_0_0_1"/>
<dbReference type="InterPro" id="IPR001878">
    <property type="entry name" value="Znf_CCHC"/>
</dbReference>
<dbReference type="GO" id="GO:0003676">
    <property type="term" value="F:nucleic acid binding"/>
    <property type="evidence" value="ECO:0007669"/>
    <property type="project" value="InterPro"/>
</dbReference>
<keyword evidence="1" id="KW-0863">Zinc-finger</keyword>
<dbReference type="GO" id="GO:0008270">
    <property type="term" value="F:zinc ion binding"/>
    <property type="evidence" value="ECO:0007669"/>
    <property type="project" value="UniProtKB-KW"/>
</dbReference>
<dbReference type="InParanoid" id="E9HZV6"/>
<keyword evidence="1" id="KW-0862">Zinc</keyword>
<organism evidence="3 4">
    <name type="scientific">Daphnia pulex</name>
    <name type="common">Water flea</name>
    <dbReference type="NCBI Taxonomy" id="6669"/>
    <lineage>
        <taxon>Eukaryota</taxon>
        <taxon>Metazoa</taxon>
        <taxon>Ecdysozoa</taxon>
        <taxon>Arthropoda</taxon>
        <taxon>Crustacea</taxon>
        <taxon>Branchiopoda</taxon>
        <taxon>Diplostraca</taxon>
        <taxon>Cladocera</taxon>
        <taxon>Anomopoda</taxon>
        <taxon>Daphniidae</taxon>
        <taxon>Daphnia</taxon>
    </lineage>
</organism>
<accession>E9HZV6</accession>
<proteinExistence type="predicted"/>
<dbReference type="SUPFAM" id="SSF52047">
    <property type="entry name" value="RNI-like"/>
    <property type="match status" value="1"/>
</dbReference>
<sequence>MLCRMQCTVCKNWGHEGEVCPNKDEIKKRKAEGRLYCYFCEQNGHKHPDCPELRLWKMKTGGKQEMEHLLMLDIKNSTIPFWVAAPPDFSNFISCIEEAFSHCSPYAGVVLIRLKWQIDPPDLGGDWPKSEVVVQKPKFIKRRPGVYADYQRPTPSRVELFTSNATLAQLDKAGSFDISTSKNFLNSALSMMDEIATTSNCLEYMTECLLEDYSNTEVMFDLLLSPHMKVLDLSDGTGRDAERNLRIVRLAFDRCLQLTTLKIHDNPPLPVAFSEGQRNFEVEESFACILQRFEFLQILDLSFTIYGARSMLKLGSINQPKIRELLVDYCPGVTDTVVKVFCNGQSSLQILSVNGTEVTHSGIRFAIEHLPDLKELECDDESDIFKAFRRIRKET</sequence>
<evidence type="ECO:0000313" key="3">
    <source>
        <dbReference type="EMBL" id="EFX62724.1"/>
    </source>
</evidence>
<feature type="domain" description="CCHC-type" evidence="2">
    <location>
        <begin position="37"/>
        <end position="52"/>
    </location>
</feature>
<protein>
    <recommendedName>
        <fullName evidence="2">CCHC-type domain-containing protein</fullName>
    </recommendedName>
</protein>
<dbReference type="EMBL" id="GL733418">
    <property type="protein sequence ID" value="EFX62724.1"/>
    <property type="molecule type" value="Genomic_DNA"/>
</dbReference>
<reference evidence="3 4" key="1">
    <citation type="journal article" date="2011" name="Science">
        <title>The ecoresponsive genome of Daphnia pulex.</title>
        <authorList>
            <person name="Colbourne J.K."/>
            <person name="Pfrender M.E."/>
            <person name="Gilbert D."/>
            <person name="Thomas W.K."/>
            <person name="Tucker A."/>
            <person name="Oakley T.H."/>
            <person name="Tokishita S."/>
            <person name="Aerts A."/>
            <person name="Arnold G.J."/>
            <person name="Basu M.K."/>
            <person name="Bauer D.J."/>
            <person name="Caceres C.E."/>
            <person name="Carmel L."/>
            <person name="Casola C."/>
            <person name="Choi J.H."/>
            <person name="Detter J.C."/>
            <person name="Dong Q."/>
            <person name="Dusheyko S."/>
            <person name="Eads B.D."/>
            <person name="Frohlich T."/>
            <person name="Geiler-Samerotte K.A."/>
            <person name="Gerlach D."/>
            <person name="Hatcher P."/>
            <person name="Jogdeo S."/>
            <person name="Krijgsveld J."/>
            <person name="Kriventseva E.V."/>
            <person name="Kultz D."/>
            <person name="Laforsch C."/>
            <person name="Lindquist E."/>
            <person name="Lopez J."/>
            <person name="Manak J.R."/>
            <person name="Muller J."/>
            <person name="Pangilinan J."/>
            <person name="Patwardhan R.P."/>
            <person name="Pitluck S."/>
            <person name="Pritham E.J."/>
            <person name="Rechtsteiner A."/>
            <person name="Rho M."/>
            <person name="Rogozin I.B."/>
            <person name="Sakarya O."/>
            <person name="Salamov A."/>
            <person name="Schaack S."/>
            <person name="Shapiro H."/>
            <person name="Shiga Y."/>
            <person name="Skalitzky C."/>
            <person name="Smith Z."/>
            <person name="Souvorov A."/>
            <person name="Sung W."/>
            <person name="Tang Z."/>
            <person name="Tsuchiya D."/>
            <person name="Tu H."/>
            <person name="Vos H."/>
            <person name="Wang M."/>
            <person name="Wolf Y.I."/>
            <person name="Yamagata H."/>
            <person name="Yamada T."/>
            <person name="Ye Y."/>
            <person name="Shaw J.R."/>
            <person name="Andrews J."/>
            <person name="Crease T.J."/>
            <person name="Tang H."/>
            <person name="Lucas S.M."/>
            <person name="Robertson H.M."/>
            <person name="Bork P."/>
            <person name="Koonin E.V."/>
            <person name="Zdobnov E.M."/>
            <person name="Grigoriev I.V."/>
            <person name="Lynch M."/>
            <person name="Boore J.L."/>
        </authorList>
    </citation>
    <scope>NUCLEOTIDE SEQUENCE [LARGE SCALE GENOMIC DNA]</scope>
</reference>
<dbReference type="KEGG" id="dpx:DAPPUDRAFT_336533"/>
<dbReference type="Gene3D" id="3.80.10.10">
    <property type="entry name" value="Ribonuclease Inhibitor"/>
    <property type="match status" value="1"/>
</dbReference>
<keyword evidence="1" id="KW-0479">Metal-binding</keyword>
<dbReference type="Proteomes" id="UP000000305">
    <property type="component" value="Unassembled WGS sequence"/>
</dbReference>
<name>E9HZV6_DAPPU</name>
<evidence type="ECO:0000313" key="4">
    <source>
        <dbReference type="Proteomes" id="UP000000305"/>
    </source>
</evidence>
<dbReference type="PhylomeDB" id="E9HZV6"/>
<evidence type="ECO:0000259" key="2">
    <source>
        <dbReference type="PROSITE" id="PS50158"/>
    </source>
</evidence>
<dbReference type="Gene3D" id="4.10.60.10">
    <property type="entry name" value="Zinc finger, CCHC-type"/>
    <property type="match status" value="1"/>
</dbReference>
<dbReference type="InterPro" id="IPR032675">
    <property type="entry name" value="LRR_dom_sf"/>
</dbReference>
<dbReference type="InterPro" id="IPR036875">
    <property type="entry name" value="Znf_CCHC_sf"/>
</dbReference>
<dbReference type="PROSITE" id="PS50158">
    <property type="entry name" value="ZF_CCHC"/>
    <property type="match status" value="1"/>
</dbReference>
<dbReference type="SUPFAM" id="SSF57756">
    <property type="entry name" value="Retrovirus zinc finger-like domains"/>
    <property type="match status" value="1"/>
</dbReference>